<evidence type="ECO:0000256" key="1">
    <source>
        <dbReference type="SAM" id="MobiDB-lite"/>
    </source>
</evidence>
<reference evidence="2 3" key="1">
    <citation type="submission" date="2024-04" db="EMBL/GenBank/DDBJ databases">
        <authorList>
            <person name="Waldvogel A.-M."/>
            <person name="Schoenle A."/>
        </authorList>
    </citation>
    <scope>NUCLEOTIDE SEQUENCE [LARGE SCALE GENOMIC DNA]</scope>
</reference>
<dbReference type="Proteomes" id="UP001497482">
    <property type="component" value="Chromosome 13"/>
</dbReference>
<gene>
    <name evidence="2" type="ORF">KC01_LOCUS8888</name>
</gene>
<evidence type="ECO:0000313" key="3">
    <source>
        <dbReference type="Proteomes" id="UP001497482"/>
    </source>
</evidence>
<sequence length="117" mass="12758">MPKFPLEPPKSRLNRDISPPTRLGPLFTVHEEAPMACCNPRLTDPKSSPFGRCSVPPPGPPGCFSPPLYSPPAAKNPRRRVWQAHGANPGPQEACPKVVPGPVGRKGRRRPVPLCWD</sequence>
<dbReference type="AlphaFoldDB" id="A0AAV2JQP6"/>
<feature type="region of interest" description="Disordered" evidence="1">
    <location>
        <begin position="1"/>
        <end position="24"/>
    </location>
</feature>
<name>A0AAV2JQP6_KNICA</name>
<keyword evidence="3" id="KW-1185">Reference proteome</keyword>
<dbReference type="EMBL" id="OZ035835">
    <property type="protein sequence ID" value="CAL1577549.1"/>
    <property type="molecule type" value="Genomic_DNA"/>
</dbReference>
<proteinExistence type="predicted"/>
<organism evidence="2 3">
    <name type="scientific">Knipowitschia caucasica</name>
    <name type="common">Caucasian dwarf goby</name>
    <name type="synonym">Pomatoschistus caucasicus</name>
    <dbReference type="NCBI Taxonomy" id="637954"/>
    <lineage>
        <taxon>Eukaryota</taxon>
        <taxon>Metazoa</taxon>
        <taxon>Chordata</taxon>
        <taxon>Craniata</taxon>
        <taxon>Vertebrata</taxon>
        <taxon>Euteleostomi</taxon>
        <taxon>Actinopterygii</taxon>
        <taxon>Neopterygii</taxon>
        <taxon>Teleostei</taxon>
        <taxon>Neoteleostei</taxon>
        <taxon>Acanthomorphata</taxon>
        <taxon>Gobiaria</taxon>
        <taxon>Gobiiformes</taxon>
        <taxon>Gobioidei</taxon>
        <taxon>Gobiidae</taxon>
        <taxon>Gobiinae</taxon>
        <taxon>Knipowitschia</taxon>
    </lineage>
</organism>
<evidence type="ECO:0000313" key="2">
    <source>
        <dbReference type="EMBL" id="CAL1577549.1"/>
    </source>
</evidence>
<protein>
    <submittedName>
        <fullName evidence="2">Uncharacterized protein</fullName>
    </submittedName>
</protein>
<feature type="region of interest" description="Disordered" evidence="1">
    <location>
        <begin position="83"/>
        <end position="117"/>
    </location>
</feature>
<accession>A0AAV2JQP6</accession>